<comment type="similarity">
    <text evidence="1">Belongs to the peptidase C2 family.</text>
</comment>
<dbReference type="CDD" id="cd00044">
    <property type="entry name" value="CysPc"/>
    <property type="match status" value="1"/>
</dbReference>
<feature type="active site" evidence="10 11">
    <location>
        <position position="443"/>
    </location>
</feature>
<evidence type="ECO:0000256" key="8">
    <source>
        <dbReference type="ARBA" id="ARBA00022807"/>
    </source>
</evidence>
<keyword evidence="5" id="KW-0677">Repeat</keyword>
<evidence type="ECO:0000256" key="6">
    <source>
        <dbReference type="ARBA" id="ARBA00022771"/>
    </source>
</evidence>
<evidence type="ECO:0000256" key="2">
    <source>
        <dbReference type="ARBA" id="ARBA00022553"/>
    </source>
</evidence>
<evidence type="ECO:0000259" key="14">
    <source>
        <dbReference type="PROSITE" id="PS50203"/>
    </source>
</evidence>
<dbReference type="GO" id="GO:0004198">
    <property type="term" value="F:calcium-dependent cysteine-type endopeptidase activity"/>
    <property type="evidence" value="ECO:0007669"/>
    <property type="project" value="InterPro"/>
</dbReference>
<reference evidence="16" key="2">
    <citation type="submission" date="2020-10" db="UniProtKB">
        <authorList>
            <consortium name="WormBaseParasite"/>
        </authorList>
    </citation>
    <scope>IDENTIFICATION</scope>
</reference>
<evidence type="ECO:0000256" key="9">
    <source>
        <dbReference type="ARBA" id="ARBA00022833"/>
    </source>
</evidence>
<dbReference type="InterPro" id="IPR001300">
    <property type="entry name" value="Peptidase_C2_calpain_cat"/>
</dbReference>
<keyword evidence="8 11" id="KW-0788">Thiol protease</keyword>
<dbReference type="WBParaSite" id="Pan_g12677.t1">
    <property type="protein sequence ID" value="Pan_g12677.t1"/>
    <property type="gene ID" value="Pan_g12677"/>
</dbReference>
<feature type="domain" description="RanBP2-type" evidence="13">
    <location>
        <begin position="4"/>
        <end position="35"/>
    </location>
</feature>
<dbReference type="SUPFAM" id="SSF90209">
    <property type="entry name" value="Ran binding protein zinc finger-like"/>
    <property type="match status" value="1"/>
</dbReference>
<dbReference type="InterPro" id="IPR001876">
    <property type="entry name" value="Znf_RanBP2"/>
</dbReference>
<dbReference type="PROSITE" id="PS00139">
    <property type="entry name" value="THIOL_PROTEASE_CYS"/>
    <property type="match status" value="1"/>
</dbReference>
<dbReference type="FunFam" id="3.90.70.10:FF:000010">
    <property type="entry name" value="Calpain 15"/>
    <property type="match status" value="1"/>
</dbReference>
<evidence type="ECO:0000256" key="4">
    <source>
        <dbReference type="ARBA" id="ARBA00022723"/>
    </source>
</evidence>
<dbReference type="Proteomes" id="UP000492821">
    <property type="component" value="Unassembled WGS sequence"/>
</dbReference>
<keyword evidence="3 11" id="KW-0645">Protease</keyword>
<keyword evidence="2" id="KW-0597">Phosphoprotein</keyword>
<evidence type="ECO:0000256" key="5">
    <source>
        <dbReference type="ARBA" id="ARBA00022737"/>
    </source>
</evidence>
<keyword evidence="15" id="KW-1185">Reference proteome</keyword>
<dbReference type="GO" id="GO:0008270">
    <property type="term" value="F:zinc ion binding"/>
    <property type="evidence" value="ECO:0007669"/>
    <property type="project" value="UniProtKB-KW"/>
</dbReference>
<organism evidence="15 16">
    <name type="scientific">Panagrellus redivivus</name>
    <name type="common">Microworm</name>
    <dbReference type="NCBI Taxonomy" id="6233"/>
    <lineage>
        <taxon>Eukaryota</taxon>
        <taxon>Metazoa</taxon>
        <taxon>Ecdysozoa</taxon>
        <taxon>Nematoda</taxon>
        <taxon>Chromadorea</taxon>
        <taxon>Rhabditida</taxon>
        <taxon>Tylenchina</taxon>
        <taxon>Panagrolaimomorpha</taxon>
        <taxon>Panagrolaimoidea</taxon>
        <taxon>Panagrolaimidae</taxon>
        <taxon>Panagrellus</taxon>
    </lineage>
</organism>
<keyword evidence="6 12" id="KW-0863">Zinc-finger</keyword>
<evidence type="ECO:0000313" key="15">
    <source>
        <dbReference type="Proteomes" id="UP000492821"/>
    </source>
</evidence>
<reference evidence="15" key="1">
    <citation type="journal article" date="2013" name="Genetics">
        <title>The draft genome and transcriptome of Panagrellus redivivus are shaped by the harsh demands of a free-living lifestyle.</title>
        <authorList>
            <person name="Srinivasan J."/>
            <person name="Dillman A.R."/>
            <person name="Macchietto M.G."/>
            <person name="Heikkinen L."/>
            <person name="Lakso M."/>
            <person name="Fracchia K.M."/>
            <person name="Antoshechkin I."/>
            <person name="Mortazavi A."/>
            <person name="Wong G."/>
            <person name="Sternberg P.W."/>
        </authorList>
    </citation>
    <scope>NUCLEOTIDE SEQUENCE [LARGE SCALE GENOMIC DNA]</scope>
    <source>
        <strain evidence="15">MT8872</strain>
    </source>
</reference>
<name>A0A7E4UTJ3_PANRE</name>
<keyword evidence="4" id="KW-0479">Metal-binding</keyword>
<accession>A0A7E4UTJ3</accession>
<dbReference type="AlphaFoldDB" id="A0A7E4UTJ3"/>
<dbReference type="PRINTS" id="PR00704">
    <property type="entry name" value="CALPAIN"/>
</dbReference>
<feature type="active site" evidence="10 11">
    <location>
        <position position="423"/>
    </location>
</feature>
<dbReference type="PROSITE" id="PS01358">
    <property type="entry name" value="ZF_RANBP2_1"/>
    <property type="match status" value="2"/>
</dbReference>
<dbReference type="PANTHER" id="PTHR10183:SF382">
    <property type="entry name" value="CALPAIN-15"/>
    <property type="match status" value="1"/>
</dbReference>
<dbReference type="Pfam" id="PF00648">
    <property type="entry name" value="Peptidase_C2"/>
    <property type="match status" value="1"/>
</dbReference>
<keyword evidence="7 11" id="KW-0378">Hydrolase</keyword>
<dbReference type="SUPFAM" id="SSF54001">
    <property type="entry name" value="Cysteine proteinases"/>
    <property type="match status" value="1"/>
</dbReference>
<dbReference type="InterPro" id="IPR036443">
    <property type="entry name" value="Znf_RanBP2_sf"/>
</dbReference>
<evidence type="ECO:0000256" key="11">
    <source>
        <dbReference type="PROSITE-ProRule" id="PRU00239"/>
    </source>
</evidence>
<proteinExistence type="inferred from homology"/>
<dbReference type="InterPro" id="IPR000169">
    <property type="entry name" value="Pept_cys_AS"/>
</dbReference>
<dbReference type="GO" id="GO:0005737">
    <property type="term" value="C:cytoplasm"/>
    <property type="evidence" value="ECO:0007669"/>
    <property type="project" value="TreeGrafter"/>
</dbReference>
<evidence type="ECO:0000256" key="7">
    <source>
        <dbReference type="ARBA" id="ARBA00022801"/>
    </source>
</evidence>
<evidence type="ECO:0000256" key="1">
    <source>
        <dbReference type="ARBA" id="ARBA00007623"/>
    </source>
</evidence>
<dbReference type="InterPro" id="IPR022684">
    <property type="entry name" value="Calpain_cysteine_protease"/>
</dbReference>
<dbReference type="InterPro" id="IPR038765">
    <property type="entry name" value="Papain-like_cys_pep_sf"/>
</dbReference>
<evidence type="ECO:0000256" key="10">
    <source>
        <dbReference type="PIRSR" id="PIRSR622684-1"/>
    </source>
</evidence>
<evidence type="ECO:0000256" key="3">
    <source>
        <dbReference type="ARBA" id="ARBA00022670"/>
    </source>
</evidence>
<feature type="domain" description="Calpain catalytic" evidence="14">
    <location>
        <begin position="193"/>
        <end position="501"/>
    </location>
</feature>
<protein>
    <submittedName>
        <fullName evidence="16">Calpain catalytic domain-containing protein</fullName>
    </submittedName>
</protein>
<feature type="active site" evidence="10 11">
    <location>
        <position position="256"/>
    </location>
</feature>
<dbReference type="GO" id="GO:0006508">
    <property type="term" value="P:proteolysis"/>
    <property type="evidence" value="ECO:0007669"/>
    <property type="project" value="UniProtKB-KW"/>
</dbReference>
<keyword evidence="9" id="KW-0862">Zinc</keyword>
<dbReference type="PANTHER" id="PTHR10183">
    <property type="entry name" value="CALPAIN"/>
    <property type="match status" value="1"/>
</dbReference>
<dbReference type="PROSITE" id="PS50199">
    <property type="entry name" value="ZF_RANBP2_2"/>
    <property type="match status" value="1"/>
</dbReference>
<dbReference type="Gene3D" id="3.90.70.10">
    <property type="entry name" value="Cysteine proteinases"/>
    <property type="match status" value="1"/>
</dbReference>
<evidence type="ECO:0000256" key="12">
    <source>
        <dbReference type="PROSITE-ProRule" id="PRU00322"/>
    </source>
</evidence>
<dbReference type="SMART" id="SM00230">
    <property type="entry name" value="CysPc"/>
    <property type="match status" value="1"/>
</dbReference>
<sequence length="771" mass="86486">MNITTGALAWACRYCTFQNTTSTAQCQACGGENRRMKPKTGVFSKLQQLSLSNAAHFIDQAVDAFKPRPEPVHTVVQLTSEWLCPTCQRPNPSDYHFCANCGGDKIIDPRLSGTHWQCHRCQLQQPSAPFDSICPLCRKKSPQAMYMPTLISAPGIPLTPISTETALPVSDDAKTIDAAYNRVMEYCRAHNQPFIDDSFPHSARSIGDFSRLERKDVQIVWLRPAEIYTKDGRVSPWKVFANPKPTDIEQGLLGNCWLLSALAVIAERTEILERIVLTKTYNHHGVYKIRLCVDGLWQTVLVDDFFPCHKRSKSMVFAVGRNNQLWVSLIEKALAKIYGNYAALKAGRTYEGLATLTGAPCEHIDLEVDLNNSTEATAQALDLIWGRLLSAKEANFLMGGSCGAGRRQVSDEEYTRVGLMTRHAYSILDVRQHGQHKLLRLRNPWGTFTWKGEWSLGWPGWTDSLKMALGYEATRRQTGTFWIPFERFVQFFDSVELAHVKDGFGWTSQRFPLDLSWTAPKVVTFTVTESTEICFTLFQRLARTSLDQADIVLLVHRIDPATGLPGELVIRSGRRCLPSVRTEDHFFETGQYVVVAMSLAGFVDAKVLPATIVIHSGKRLVCQMEPTSPEALRTSLVQMSLKEGTAIEYLPNVKLYQISNNFSGLLLMIDNLHHHQCVQVKADCHKSENVLSSRGDLVVADNIPPLHRQIVLVLTHCEPSQPFVVQHQLNQRLTKTAKLGDFALFSPDSQNWPLINAPQASTLHGPRALYL</sequence>
<evidence type="ECO:0000313" key="16">
    <source>
        <dbReference type="WBParaSite" id="Pan_g12677.t1"/>
    </source>
</evidence>
<evidence type="ECO:0000259" key="13">
    <source>
        <dbReference type="PROSITE" id="PS50199"/>
    </source>
</evidence>
<dbReference type="PROSITE" id="PS50203">
    <property type="entry name" value="CALPAIN_CAT"/>
    <property type="match status" value="1"/>
</dbReference>
<dbReference type="SMART" id="SM00547">
    <property type="entry name" value="ZnF_RBZ"/>
    <property type="match status" value="3"/>
</dbReference>